<evidence type="ECO:0000313" key="2">
    <source>
        <dbReference type="EMBL" id="AIE60582.1"/>
    </source>
</evidence>
<evidence type="ECO:0000313" key="3">
    <source>
        <dbReference type="Proteomes" id="UP000027602"/>
    </source>
</evidence>
<dbReference type="Pfam" id="PF14493">
    <property type="entry name" value="HTH_40"/>
    <property type="match status" value="1"/>
</dbReference>
<gene>
    <name evidence="2" type="ORF">BMMGA3_10930</name>
</gene>
<accession>A0A068LYH6</accession>
<dbReference type="EMBL" id="CP007739">
    <property type="protein sequence ID" value="AIE60582.1"/>
    <property type="molecule type" value="Genomic_DNA"/>
</dbReference>
<dbReference type="Proteomes" id="UP000027602">
    <property type="component" value="Chromosome"/>
</dbReference>
<dbReference type="InterPro" id="IPR008308">
    <property type="entry name" value="YpbB-like"/>
</dbReference>
<protein>
    <recommendedName>
        <fullName evidence="1">Helicase Helix-turn-helix domain-containing protein</fullName>
    </recommendedName>
</protein>
<keyword evidence="3" id="KW-1185">Reference proteome</keyword>
<dbReference type="KEGG" id="bmet:BMMGA3_10930"/>
<dbReference type="InterPro" id="IPR036388">
    <property type="entry name" value="WH-like_DNA-bd_sf"/>
</dbReference>
<dbReference type="PIRSF" id="PIRSF021350">
    <property type="entry name" value="UCP021350"/>
    <property type="match status" value="1"/>
</dbReference>
<reference evidence="2 3" key="1">
    <citation type="journal article" date="2015" name="BMC Genomics">
        <title>Transcriptome analysis of thermophilic methylotrophic Bacillus methanolicus MGA3 using RNA-sequencing provides detailed insights into its previously uncharted transcriptional landscape.</title>
        <authorList>
            <person name="Irla M."/>
            <person name="Neshat A."/>
            <person name="Brautaset T."/>
            <person name="Ruckert C."/>
            <person name="Kalinowski J."/>
            <person name="Wendisch V.F."/>
        </authorList>
    </citation>
    <scope>NUCLEOTIDE SEQUENCE [LARGE SCALE GENOMIC DNA]</scope>
    <source>
        <strain evidence="3">MGA3 / ATCC 53907</strain>
    </source>
</reference>
<dbReference type="eggNOG" id="COG4955">
    <property type="taxonomic scope" value="Bacteria"/>
</dbReference>
<dbReference type="OrthoDB" id="2354672at2"/>
<evidence type="ECO:0000259" key="1">
    <source>
        <dbReference type="Pfam" id="PF14493"/>
    </source>
</evidence>
<dbReference type="STRING" id="796606.BMMGA3_10930"/>
<dbReference type="InterPro" id="IPR029491">
    <property type="entry name" value="Helicase_HTH"/>
</dbReference>
<name>A0A068LYH6_BACMM</name>
<dbReference type="AlphaFoldDB" id="A0A068LYH6"/>
<dbReference type="HOGENOM" id="CLU_066169_0_0_9"/>
<sequence length="354" mass="41494">MLATYLEIIILYCLNQINGERTIYSIYHLLKGKKSSQTIQDAHLFQLYPFFQVFPSISRNDMEEIIGKFEREGWINKKNDQYFFLTEKGIDILNEELRRKPVPDYLNGWKYQNVAQLFWERLSLFVQVCSNLINRNPDFVPVHKRKETLFWLKKFLAMQKKERFVLAKQLYNELTTCFEANHQIDPAIIVVRFTGFNKIGLTENQAAEKLGMEQTYYHVSFLNIFHYMIETITKSPARFPLLHSIIPEADKFVPLTNSAKRTYELINSGMPMERIAKVRNLKMSTIEDHIVEIALNMKEFDISPFVDRSIQANILEAAEKASSKQLKHIRAQAGNASYFEIRLVLAKYGGQQWN</sequence>
<feature type="domain" description="Helicase Helix-turn-helix" evidence="1">
    <location>
        <begin position="258"/>
        <end position="345"/>
    </location>
</feature>
<dbReference type="Gene3D" id="1.10.10.10">
    <property type="entry name" value="Winged helix-like DNA-binding domain superfamily/Winged helix DNA-binding domain"/>
    <property type="match status" value="1"/>
</dbReference>
<organism evidence="2 3">
    <name type="scientific">Bacillus methanolicus (strain MGA3 / ATCC 53907)</name>
    <dbReference type="NCBI Taxonomy" id="796606"/>
    <lineage>
        <taxon>Bacteria</taxon>
        <taxon>Bacillati</taxon>
        <taxon>Bacillota</taxon>
        <taxon>Bacilli</taxon>
        <taxon>Bacillales</taxon>
        <taxon>Bacillaceae</taxon>
        <taxon>Bacillus</taxon>
    </lineage>
</organism>
<dbReference type="Gene3D" id="1.10.10.1390">
    <property type="entry name" value="ATP-dependent DNA helicase RecQ"/>
    <property type="match status" value="1"/>
</dbReference>
<proteinExistence type="predicted"/>